<dbReference type="SUPFAM" id="SSF46785">
    <property type="entry name" value="Winged helix' DNA-binding domain"/>
    <property type="match status" value="2"/>
</dbReference>
<dbReference type="GO" id="GO:0003887">
    <property type="term" value="F:DNA-directed DNA polymerase activity"/>
    <property type="evidence" value="ECO:0007669"/>
    <property type="project" value="InterPro"/>
</dbReference>
<comment type="caution">
    <text evidence="3">The sequence shown here is derived from an EMBL/GenBank/DDBJ whole genome shotgun (WGS) entry which is preliminary data.</text>
</comment>
<feature type="domain" description="Initiator Rep protein WH1" evidence="2">
    <location>
        <begin position="5"/>
        <end position="155"/>
    </location>
</feature>
<dbReference type="Gene3D" id="1.10.10.10">
    <property type="entry name" value="Winged helix-like DNA-binding domain superfamily/Winged helix DNA-binding domain"/>
    <property type="match status" value="2"/>
</dbReference>
<reference evidence="3" key="1">
    <citation type="submission" date="2019-04" db="EMBL/GenBank/DDBJ databases">
        <title>Moraxella osloensis CCUG 73412, isolated from corneal scrapings as causative agent of keratitis.</title>
        <authorList>
            <person name="Connolly G."/>
            <person name="Jaen-Luchoro D."/>
            <person name="Pinyeiro-Iglesias B."/>
            <person name="Curry A."/>
            <person name="Knowles S."/>
            <person name="Moore E.R.B."/>
        </authorList>
    </citation>
    <scope>NUCLEOTIDE SEQUENCE</scope>
    <source>
        <strain evidence="3">CCUG 73412</strain>
    </source>
</reference>
<evidence type="ECO:0000313" key="3">
    <source>
        <dbReference type="EMBL" id="MDI4511005.1"/>
    </source>
</evidence>
<dbReference type="InterPro" id="IPR000525">
    <property type="entry name" value="Initiator_Rep_WH1"/>
</dbReference>
<dbReference type="Pfam" id="PF21205">
    <property type="entry name" value="Rep3_C"/>
    <property type="match status" value="1"/>
</dbReference>
<dbReference type="InterPro" id="IPR036388">
    <property type="entry name" value="WH-like_DNA-bd_sf"/>
</dbReference>
<proteinExistence type="inferred from homology"/>
<protein>
    <submittedName>
        <fullName evidence="3">RepB family plasmid replication initiator protein</fullName>
    </submittedName>
</protein>
<comment type="similarity">
    <text evidence="1">Belongs to the initiator RepB protein family.</text>
</comment>
<evidence type="ECO:0000259" key="2">
    <source>
        <dbReference type="Pfam" id="PF01051"/>
    </source>
</evidence>
<sequence length="319" mass="37072">MGNLVVKDNALIEASHKLSESEQRLILLAIVKGREFCDSIEQLTGKELAIHADDYMQAFGATRQGAYKALKQAVLGLFEAKWGYKYVNDKGKTVVRYERFTQSAEYVEDGAEVKFMFANAIIPMLVELERNFTTYEITQVANLQSRYAMRLYEFLIRYKTSKKLEITLEDLRFRFGILEHEYKAMGDFKKFVLDLAVKQINEYTDITVKYEQHKKGRTITGFTFTFKYKNKPKAEKQLEQRDENTADMFTQYTDAQLARVVHSKKFIADYNGLVSAQNPANQSSSAWVAHMVAWLKKDPNNFTKRPLQEYLDDEQAQRF</sequence>
<organism evidence="3">
    <name type="scientific">Faucicola osloensis</name>
    <name type="common">Moraxella osloensis</name>
    <dbReference type="NCBI Taxonomy" id="34062"/>
    <lineage>
        <taxon>Bacteria</taxon>
        <taxon>Pseudomonadati</taxon>
        <taxon>Pseudomonadota</taxon>
        <taxon>Gammaproteobacteria</taxon>
        <taxon>Moraxellales</taxon>
        <taxon>Moraxellaceae</taxon>
        <taxon>Faucicola</taxon>
    </lineage>
</organism>
<name>A0AAW6TJZ7_FAUOS</name>
<dbReference type="Pfam" id="PF01051">
    <property type="entry name" value="Rep3_N"/>
    <property type="match status" value="1"/>
</dbReference>
<dbReference type="EMBL" id="SSCJ01000023">
    <property type="protein sequence ID" value="MDI4511005.1"/>
    <property type="molecule type" value="Genomic_DNA"/>
</dbReference>
<evidence type="ECO:0000256" key="1">
    <source>
        <dbReference type="ARBA" id="ARBA00038283"/>
    </source>
</evidence>
<dbReference type="GO" id="GO:0006270">
    <property type="term" value="P:DNA replication initiation"/>
    <property type="evidence" value="ECO:0007669"/>
    <property type="project" value="InterPro"/>
</dbReference>
<dbReference type="AlphaFoldDB" id="A0AAW6TJZ7"/>
<gene>
    <name evidence="3" type="ORF">E6P75_12485</name>
</gene>
<accession>A0AAW6TJZ7</accession>
<dbReference type="NCBIfam" id="NF038290">
    <property type="entry name" value="repM_Acin"/>
    <property type="match status" value="1"/>
</dbReference>
<dbReference type="InterPro" id="IPR036390">
    <property type="entry name" value="WH_DNA-bd_sf"/>
</dbReference>